<organism evidence="1 2">
    <name type="scientific">Dreissena polymorpha</name>
    <name type="common">Zebra mussel</name>
    <name type="synonym">Mytilus polymorpha</name>
    <dbReference type="NCBI Taxonomy" id="45954"/>
    <lineage>
        <taxon>Eukaryota</taxon>
        <taxon>Metazoa</taxon>
        <taxon>Spiralia</taxon>
        <taxon>Lophotrochozoa</taxon>
        <taxon>Mollusca</taxon>
        <taxon>Bivalvia</taxon>
        <taxon>Autobranchia</taxon>
        <taxon>Heteroconchia</taxon>
        <taxon>Euheterodonta</taxon>
        <taxon>Imparidentia</taxon>
        <taxon>Neoheterodontei</taxon>
        <taxon>Myida</taxon>
        <taxon>Dreissenoidea</taxon>
        <taxon>Dreissenidae</taxon>
        <taxon>Dreissena</taxon>
    </lineage>
</organism>
<evidence type="ECO:0000313" key="2">
    <source>
        <dbReference type="Proteomes" id="UP000828390"/>
    </source>
</evidence>
<sequence>MSRLLFLLREFVHVPLENGKLTHIVPLVSNRLTVHVQGIIYQLGKFALIPGFLHMFYQFPALVRHRLRKLLKRGVVCAL</sequence>
<reference evidence="1" key="2">
    <citation type="submission" date="2020-11" db="EMBL/GenBank/DDBJ databases">
        <authorList>
            <person name="McCartney M.A."/>
            <person name="Auch B."/>
            <person name="Kono T."/>
            <person name="Mallez S."/>
            <person name="Becker A."/>
            <person name="Gohl D.M."/>
            <person name="Silverstein K.A.T."/>
            <person name="Koren S."/>
            <person name="Bechman K.B."/>
            <person name="Herman A."/>
            <person name="Abrahante J.E."/>
            <person name="Garbe J."/>
        </authorList>
    </citation>
    <scope>NUCLEOTIDE SEQUENCE</scope>
    <source>
        <strain evidence="1">Duluth1</strain>
        <tissue evidence="1">Whole animal</tissue>
    </source>
</reference>
<protein>
    <submittedName>
        <fullName evidence="1">Uncharacterized protein</fullName>
    </submittedName>
</protein>
<dbReference type="EMBL" id="JAIWYP010000005">
    <property type="protein sequence ID" value="KAH3824261.1"/>
    <property type="molecule type" value="Genomic_DNA"/>
</dbReference>
<dbReference type="Proteomes" id="UP000828390">
    <property type="component" value="Unassembled WGS sequence"/>
</dbReference>
<evidence type="ECO:0000313" key="1">
    <source>
        <dbReference type="EMBL" id="KAH3824261.1"/>
    </source>
</evidence>
<keyword evidence="2" id="KW-1185">Reference proteome</keyword>
<dbReference type="AlphaFoldDB" id="A0A9D4GZF0"/>
<reference evidence="1" key="1">
    <citation type="journal article" date="2019" name="bioRxiv">
        <title>The Genome of the Zebra Mussel, Dreissena polymorpha: A Resource for Invasive Species Research.</title>
        <authorList>
            <person name="McCartney M.A."/>
            <person name="Auch B."/>
            <person name="Kono T."/>
            <person name="Mallez S."/>
            <person name="Zhang Y."/>
            <person name="Obille A."/>
            <person name="Becker A."/>
            <person name="Abrahante J.E."/>
            <person name="Garbe J."/>
            <person name="Badalamenti J.P."/>
            <person name="Herman A."/>
            <person name="Mangelson H."/>
            <person name="Liachko I."/>
            <person name="Sullivan S."/>
            <person name="Sone E.D."/>
            <person name="Koren S."/>
            <person name="Silverstein K.A.T."/>
            <person name="Beckman K.B."/>
            <person name="Gohl D.M."/>
        </authorList>
    </citation>
    <scope>NUCLEOTIDE SEQUENCE</scope>
    <source>
        <strain evidence="1">Duluth1</strain>
        <tissue evidence="1">Whole animal</tissue>
    </source>
</reference>
<name>A0A9D4GZF0_DREPO</name>
<accession>A0A9D4GZF0</accession>
<proteinExistence type="predicted"/>
<comment type="caution">
    <text evidence="1">The sequence shown here is derived from an EMBL/GenBank/DDBJ whole genome shotgun (WGS) entry which is preliminary data.</text>
</comment>
<gene>
    <name evidence="1" type="ORF">DPMN_126094</name>
</gene>